<sequence length="233" mass="25229">MNGDEKGSPAGQKRPRVLGRARVGWPRALRELKDLLYEVYLAAGAPSLDEIAEDIDSADTEDREVPGAPSRDTVRRVISAPPLPPSQADVVTVAVVLARRAAWDAQDLAGRVRGLWVAARMAQGVGRPLDEFDDKLVLADLEVHPALDTGDARDRFGALPAYVRREHDTRLEAVVTAAEEGLSGIAVLVGGSSTGKTRALWEAARRLPASWRLWHPFSPTRPDAALGLVRPIM</sequence>
<dbReference type="EMBL" id="BMWE01000013">
    <property type="protein sequence ID" value="GGY33099.1"/>
    <property type="molecule type" value="Genomic_DNA"/>
</dbReference>
<gene>
    <name evidence="1" type="ORF">GCM10010384_45310</name>
</gene>
<reference evidence="2" key="1">
    <citation type="journal article" date="2019" name="Int. J. Syst. Evol. Microbiol.">
        <title>The Global Catalogue of Microorganisms (GCM) 10K type strain sequencing project: providing services to taxonomists for standard genome sequencing and annotation.</title>
        <authorList>
            <consortium name="The Broad Institute Genomics Platform"/>
            <consortium name="The Broad Institute Genome Sequencing Center for Infectious Disease"/>
            <person name="Wu L."/>
            <person name="Ma J."/>
        </authorList>
    </citation>
    <scope>NUCLEOTIDE SEQUENCE [LARGE SCALE GENOMIC DNA]</scope>
    <source>
        <strain evidence="2">JCM 4957</strain>
    </source>
</reference>
<proteinExistence type="predicted"/>
<dbReference type="RefSeq" id="WP_190199719.1">
    <property type="nucleotide sequence ID" value="NZ_BMWE01000013.1"/>
</dbReference>
<protein>
    <recommendedName>
        <fullName evidence="3">ATP-binding protein</fullName>
    </recommendedName>
</protein>
<name>A0ABQ3A5S3_9ACTN</name>
<keyword evidence="2" id="KW-1185">Reference proteome</keyword>
<comment type="caution">
    <text evidence="1">The sequence shown here is derived from an EMBL/GenBank/DDBJ whole genome shotgun (WGS) entry which is preliminary data.</text>
</comment>
<evidence type="ECO:0000313" key="2">
    <source>
        <dbReference type="Proteomes" id="UP000653308"/>
    </source>
</evidence>
<dbReference type="Proteomes" id="UP000653308">
    <property type="component" value="Unassembled WGS sequence"/>
</dbReference>
<evidence type="ECO:0000313" key="1">
    <source>
        <dbReference type="EMBL" id="GGY33099.1"/>
    </source>
</evidence>
<organism evidence="1 2">
    <name type="scientific">Streptomyces djakartensis</name>
    <dbReference type="NCBI Taxonomy" id="68193"/>
    <lineage>
        <taxon>Bacteria</taxon>
        <taxon>Bacillati</taxon>
        <taxon>Actinomycetota</taxon>
        <taxon>Actinomycetes</taxon>
        <taxon>Kitasatosporales</taxon>
        <taxon>Streptomycetaceae</taxon>
        <taxon>Streptomyces</taxon>
    </lineage>
</organism>
<accession>A0ABQ3A5S3</accession>
<evidence type="ECO:0008006" key="3">
    <source>
        <dbReference type="Google" id="ProtNLM"/>
    </source>
</evidence>